<name>A0AAW8Q1D4_VIBPH</name>
<gene>
    <name evidence="1" type="ORF">QX249_12150</name>
</gene>
<dbReference type="RefSeq" id="WP_311020300.1">
    <property type="nucleotide sequence ID" value="NZ_JAUHGG010000003.1"/>
</dbReference>
<protein>
    <submittedName>
        <fullName evidence="1">Uncharacterized protein</fullName>
    </submittedName>
</protein>
<sequence>MNEIIDVDNGVIYGVSEGDKSDYRTEFPLDVAFNSDKENEEISEAYYMESFGVSKMVFPYSYELEDIYGLHTAPLKESCPKGFYIDRGYKQIEAEHAHKTKIKLYCYRDERLPKSSIEVMIDAELSNRKGLNEAQPKLKHRLIISSYGFSDKYGELRSTYSPDLWDDNNPSTLFLIINPEPIDGLSFHQGISKQEFIKMINLEIKLLSMEVKKYLKLNTQDTYPEENAQSWISK</sequence>
<dbReference type="Proteomes" id="UP001253193">
    <property type="component" value="Unassembled WGS sequence"/>
</dbReference>
<dbReference type="AlphaFoldDB" id="A0AAW8Q1D4"/>
<comment type="caution">
    <text evidence="1">The sequence shown here is derived from an EMBL/GenBank/DDBJ whole genome shotgun (WGS) entry which is preliminary data.</text>
</comment>
<accession>A0AAW8Q1D4</accession>
<evidence type="ECO:0000313" key="1">
    <source>
        <dbReference type="EMBL" id="MDS1821414.1"/>
    </source>
</evidence>
<evidence type="ECO:0000313" key="2">
    <source>
        <dbReference type="Proteomes" id="UP001253193"/>
    </source>
</evidence>
<dbReference type="EMBL" id="JAUHGG010000003">
    <property type="protein sequence ID" value="MDS1821414.1"/>
    <property type="molecule type" value="Genomic_DNA"/>
</dbReference>
<organism evidence="1 2">
    <name type="scientific">Vibrio parahaemolyticus</name>
    <dbReference type="NCBI Taxonomy" id="670"/>
    <lineage>
        <taxon>Bacteria</taxon>
        <taxon>Pseudomonadati</taxon>
        <taxon>Pseudomonadota</taxon>
        <taxon>Gammaproteobacteria</taxon>
        <taxon>Vibrionales</taxon>
        <taxon>Vibrionaceae</taxon>
        <taxon>Vibrio</taxon>
    </lineage>
</organism>
<reference evidence="1" key="1">
    <citation type="submission" date="2023-06" db="EMBL/GenBank/DDBJ databases">
        <title>Genomic Diversity of Vibrio spp. and Metagenomic Analysis of Pathogens in Florida Gulf Coastal Waters Following Hurricane Ian.</title>
        <authorList>
            <person name="Brumfield K.D."/>
        </authorList>
    </citation>
    <scope>NUCLEOTIDE SEQUENCE</scope>
    <source>
        <strain evidence="1">WBS2B-138</strain>
    </source>
</reference>
<proteinExistence type="predicted"/>